<evidence type="ECO:0000256" key="2">
    <source>
        <dbReference type="SAM" id="MobiDB-lite"/>
    </source>
</evidence>
<evidence type="ECO:0000256" key="1">
    <source>
        <dbReference type="SAM" id="Coils"/>
    </source>
</evidence>
<dbReference type="InParanoid" id="F4NTN3"/>
<keyword evidence="1" id="KW-0175">Coiled coil</keyword>
<dbReference type="HOGENOM" id="CLU_350888_0_0_1"/>
<name>F4NTN3_BATDJ</name>
<feature type="coiled-coil region" evidence="1">
    <location>
        <begin position="135"/>
        <end position="169"/>
    </location>
</feature>
<reference evidence="3 4" key="1">
    <citation type="submission" date="2009-12" db="EMBL/GenBank/DDBJ databases">
        <title>The draft genome of Batrachochytrium dendrobatidis.</title>
        <authorList>
            <consortium name="US DOE Joint Genome Institute (JGI-PGF)"/>
            <person name="Kuo A."/>
            <person name="Salamov A."/>
            <person name="Schmutz J."/>
            <person name="Lucas S."/>
            <person name="Pitluck S."/>
            <person name="Rosenblum E."/>
            <person name="Stajich J."/>
            <person name="Eisen M."/>
            <person name="Grigoriev I.V."/>
        </authorList>
    </citation>
    <scope>NUCLEOTIDE SEQUENCE [LARGE SCALE GENOMIC DNA]</scope>
    <source>
        <strain evidence="4">JAM81 / FGSC 10211</strain>
    </source>
</reference>
<dbReference type="RefSeq" id="XP_006675529.1">
    <property type="nucleotide sequence ID" value="XM_006675466.1"/>
</dbReference>
<feature type="region of interest" description="Disordered" evidence="2">
    <location>
        <begin position="40"/>
        <end position="60"/>
    </location>
</feature>
<evidence type="ECO:0000313" key="3">
    <source>
        <dbReference type="EMBL" id="EGF83533.1"/>
    </source>
</evidence>
<dbReference type="OrthoDB" id="2101693at2759"/>
<organism evidence="3 4">
    <name type="scientific">Batrachochytrium dendrobatidis (strain JAM81 / FGSC 10211)</name>
    <name type="common">Frog chytrid fungus</name>
    <dbReference type="NCBI Taxonomy" id="684364"/>
    <lineage>
        <taxon>Eukaryota</taxon>
        <taxon>Fungi</taxon>
        <taxon>Fungi incertae sedis</taxon>
        <taxon>Chytridiomycota</taxon>
        <taxon>Chytridiomycota incertae sedis</taxon>
        <taxon>Chytridiomycetes</taxon>
        <taxon>Rhizophydiales</taxon>
        <taxon>Rhizophydiales incertae sedis</taxon>
        <taxon>Batrachochytrium</taxon>
    </lineage>
</organism>
<evidence type="ECO:0000313" key="4">
    <source>
        <dbReference type="Proteomes" id="UP000007241"/>
    </source>
</evidence>
<proteinExistence type="predicted"/>
<feature type="compositionally biased region" description="Polar residues" evidence="2">
    <location>
        <begin position="40"/>
        <end position="49"/>
    </location>
</feature>
<gene>
    <name evidence="3" type="ORF">BATDEDRAFT_22318</name>
</gene>
<keyword evidence="4" id="KW-1185">Reference proteome</keyword>
<sequence>MDFKTQHRATIGAKYKGTSLISAHKSNKLAIENKKAMSFSKTISSSQSPGKDPAREESTKKRLMKWKQELDTNAIRKSTESLLQSIESTEFNIKSQIISKRAMAVTAFGNIEVPKESGNDVLTEELTQRAHYDIMEQISKQRVRQKEKIKQAQTVAEDLKKRIIKTKEDFAKKAILHKSKPEFRRHFHCIFGDILNVTALMDNIFAVFSSNNTIEIWMVQDDDSLSNQLCKLIQIEVDPISHIEHLYVESRFTPKNGAAATDTHAEGSKILAMKSSHIGAQSNTNTVDIVIDDENDDQFLPFSTAVAPKQNDSRKRQRVRNLFKYPNMKSEELANRKEICQELASNNLESLKSPSQFHALFFVGCFTGQGLIAEISWSIDVKTKKIEFEFSIICQKKLSQVPILFSKFQQMEDGLSIITTETVSASGDHFLQSFTLDLKLEWMCKCDVLILVAIDHANRTVSQNQYFKADHAVENLKAYEKMMITAICEDRYHKGLILALRNGSCVRVTYTRNLGHNPTSFSTAQTIPVPLTNQKIKKLNHFDAKTDKQTHGLNFTAANTDRLLKISWCVELFQKADEEMPYRNKNIHIVEDGTPTYIVGQTSERIGLSFINNPTLGSKPDDFEVISLKCIINLQNKKPQLIITGSDGLVRIFANNIEKILTRPLSVICFDKSVRSVDDTDGLTKVSYHAQPSIAHTDIITTRDTQLFTAFTNKSMLVSFDLANPESSTIEIQVVSNRPGVAPSTDLQTNQKPKVEHHLSIIDDKEGMGIIVNGKEWSILSYKKLMAWSVESKHDKIGNTPL</sequence>
<dbReference type="GeneID" id="18237902"/>
<dbReference type="EMBL" id="GL882879">
    <property type="protein sequence ID" value="EGF83533.1"/>
    <property type="molecule type" value="Genomic_DNA"/>
</dbReference>
<protein>
    <submittedName>
        <fullName evidence="3">Uncharacterized protein</fullName>
    </submittedName>
</protein>
<dbReference type="Proteomes" id="UP000007241">
    <property type="component" value="Unassembled WGS sequence"/>
</dbReference>
<accession>F4NTN3</accession>
<dbReference type="AlphaFoldDB" id="F4NTN3"/>